<name>A0A1H5U564_9RHOO</name>
<sequence length="62" mass="6947">MLIMRFLLLLAVLAIGGSVILWLLTGNPRYKSWAWKAFRGAVVVLFVFLALFAIERVLTPLG</sequence>
<gene>
    <name evidence="1" type="ORF">Tchl_0875</name>
</gene>
<dbReference type="KEGG" id="tcl:Tchl_0875"/>
<proteinExistence type="predicted"/>
<dbReference type="STRING" id="96773.Tchl_0875"/>
<dbReference type="OrthoDB" id="9182802at2"/>
<evidence type="ECO:0000313" key="2">
    <source>
        <dbReference type="Proteomes" id="UP000185739"/>
    </source>
</evidence>
<organism evidence="1 2">
    <name type="scientific">Thauera chlorobenzoica</name>
    <dbReference type="NCBI Taxonomy" id="96773"/>
    <lineage>
        <taxon>Bacteria</taxon>
        <taxon>Pseudomonadati</taxon>
        <taxon>Pseudomonadota</taxon>
        <taxon>Betaproteobacteria</taxon>
        <taxon>Rhodocyclales</taxon>
        <taxon>Zoogloeaceae</taxon>
        <taxon>Thauera</taxon>
    </lineage>
</organism>
<reference evidence="1 2" key="1">
    <citation type="submission" date="2016-12" db="EMBL/GenBank/DDBJ databases">
        <title>Complete genome sequence of Thauera chlorobenzoica, a Betaproteobacterium degrading haloaromatics anaerobically to CO2 and halides.</title>
        <authorList>
            <person name="Goris T."/>
            <person name="Mergelsberg M."/>
            <person name="Boll M."/>
        </authorList>
    </citation>
    <scope>NUCLEOTIDE SEQUENCE [LARGE SCALE GENOMIC DNA]</scope>
    <source>
        <strain evidence="1 2">3CB1</strain>
    </source>
</reference>
<dbReference type="RefSeq" id="WP_075147318.1">
    <property type="nucleotide sequence ID" value="NZ_CP018839.1"/>
</dbReference>
<dbReference type="AlphaFoldDB" id="A0A1H5U564"/>
<dbReference type="Proteomes" id="UP000185739">
    <property type="component" value="Chromosome"/>
</dbReference>
<dbReference type="EMBL" id="CP018839">
    <property type="protein sequence ID" value="APR03739.1"/>
    <property type="molecule type" value="Genomic_DNA"/>
</dbReference>
<accession>A0A1H5U564</accession>
<protein>
    <submittedName>
        <fullName evidence="1">Membrane protein</fullName>
    </submittedName>
</protein>
<keyword evidence="2" id="KW-1185">Reference proteome</keyword>
<evidence type="ECO:0000313" key="1">
    <source>
        <dbReference type="EMBL" id="APR03739.1"/>
    </source>
</evidence>